<proteinExistence type="predicted"/>
<organism evidence="1">
    <name type="scientific">Anguilla anguilla</name>
    <name type="common">European freshwater eel</name>
    <name type="synonym">Muraena anguilla</name>
    <dbReference type="NCBI Taxonomy" id="7936"/>
    <lineage>
        <taxon>Eukaryota</taxon>
        <taxon>Metazoa</taxon>
        <taxon>Chordata</taxon>
        <taxon>Craniata</taxon>
        <taxon>Vertebrata</taxon>
        <taxon>Euteleostomi</taxon>
        <taxon>Actinopterygii</taxon>
        <taxon>Neopterygii</taxon>
        <taxon>Teleostei</taxon>
        <taxon>Anguilliformes</taxon>
        <taxon>Anguillidae</taxon>
        <taxon>Anguilla</taxon>
    </lineage>
</organism>
<reference evidence="1" key="1">
    <citation type="submission" date="2014-11" db="EMBL/GenBank/DDBJ databases">
        <authorList>
            <person name="Amaro Gonzalez C."/>
        </authorList>
    </citation>
    <scope>NUCLEOTIDE SEQUENCE</scope>
</reference>
<dbReference type="EMBL" id="GBXM01024540">
    <property type="protein sequence ID" value="JAH84037.1"/>
    <property type="molecule type" value="Transcribed_RNA"/>
</dbReference>
<name>A0A0E9W0Z8_ANGAN</name>
<evidence type="ECO:0000313" key="1">
    <source>
        <dbReference type="EMBL" id="JAH84037.1"/>
    </source>
</evidence>
<reference evidence="1" key="2">
    <citation type="journal article" date="2015" name="Fish Shellfish Immunol.">
        <title>Early steps in the European eel (Anguilla anguilla)-Vibrio vulnificus interaction in the gills: Role of the RtxA13 toxin.</title>
        <authorList>
            <person name="Callol A."/>
            <person name="Pajuelo D."/>
            <person name="Ebbesson L."/>
            <person name="Teles M."/>
            <person name="MacKenzie S."/>
            <person name="Amaro C."/>
        </authorList>
    </citation>
    <scope>NUCLEOTIDE SEQUENCE</scope>
</reference>
<sequence length="25" mass="3015">MKKINYIIVKMNKNNTHLSKQLKLN</sequence>
<protein>
    <submittedName>
        <fullName evidence="1">Uncharacterized protein</fullName>
    </submittedName>
</protein>
<accession>A0A0E9W0Z8</accession>
<dbReference type="AlphaFoldDB" id="A0A0E9W0Z8"/>